<keyword evidence="2" id="KW-0813">Transport</keyword>
<reference evidence="8 9" key="1">
    <citation type="submission" date="2020-08" db="EMBL/GenBank/DDBJ databases">
        <title>Sequencing the genomes of 1000 actinobacteria strains.</title>
        <authorList>
            <person name="Klenk H.-P."/>
        </authorList>
    </citation>
    <scope>NUCLEOTIDE SEQUENCE [LARGE SCALE GENOMIC DNA]</scope>
    <source>
        <strain evidence="8 9">DSM 22242</strain>
    </source>
</reference>
<feature type="transmembrane region" description="Helical" evidence="7">
    <location>
        <begin position="124"/>
        <end position="141"/>
    </location>
</feature>
<feature type="region of interest" description="Disordered" evidence="6">
    <location>
        <begin position="1"/>
        <end position="47"/>
    </location>
</feature>
<dbReference type="RefSeq" id="WP_235869393.1">
    <property type="nucleotide sequence ID" value="NZ_CANPEU010000003.1"/>
</dbReference>
<feature type="transmembrane region" description="Helical" evidence="7">
    <location>
        <begin position="439"/>
        <end position="462"/>
    </location>
</feature>
<comment type="caution">
    <text evidence="8">The sequence shown here is derived from an EMBL/GenBank/DDBJ whole genome shotgun (WGS) entry which is preliminary data.</text>
</comment>
<evidence type="ECO:0000256" key="1">
    <source>
        <dbReference type="ARBA" id="ARBA00004141"/>
    </source>
</evidence>
<keyword evidence="5 7" id="KW-0472">Membrane</keyword>
<evidence type="ECO:0000256" key="7">
    <source>
        <dbReference type="SAM" id="Phobius"/>
    </source>
</evidence>
<gene>
    <name evidence="8" type="ORF">FHR31_001364</name>
</gene>
<name>A0A7W5D274_9ACTN</name>
<dbReference type="GO" id="GO:0005384">
    <property type="term" value="F:manganese ion transmembrane transporter activity"/>
    <property type="evidence" value="ECO:0007669"/>
    <property type="project" value="TreeGrafter"/>
</dbReference>
<dbReference type="GO" id="GO:0005886">
    <property type="term" value="C:plasma membrane"/>
    <property type="evidence" value="ECO:0007669"/>
    <property type="project" value="TreeGrafter"/>
</dbReference>
<feature type="transmembrane region" description="Helical" evidence="7">
    <location>
        <begin position="202"/>
        <end position="225"/>
    </location>
</feature>
<dbReference type="AlphaFoldDB" id="A0A7W5D274"/>
<evidence type="ECO:0000256" key="5">
    <source>
        <dbReference type="ARBA" id="ARBA00023136"/>
    </source>
</evidence>
<organism evidence="8 9">
    <name type="scientific">Parvibacter caecicola</name>
    <dbReference type="NCBI Taxonomy" id="747645"/>
    <lineage>
        <taxon>Bacteria</taxon>
        <taxon>Bacillati</taxon>
        <taxon>Actinomycetota</taxon>
        <taxon>Coriobacteriia</taxon>
        <taxon>Coriobacteriales</taxon>
        <taxon>Coriobacteriaceae</taxon>
        <taxon>Parvibacter</taxon>
    </lineage>
</organism>
<evidence type="ECO:0000256" key="3">
    <source>
        <dbReference type="ARBA" id="ARBA00022692"/>
    </source>
</evidence>
<sequence length="527" mass="55364">MAADKSNKNNKNMQVARARGKSRGLPVRGMTGKRPVPGSKVLEKVEGSAAKKRGLGFGRGRGEGAVAAEAVPPAGAVAAAETLKGKGGFATNGLSNDHVQAELREMEREDTREEEVRQRKPSKMLLVLAAMGPGIVTAMAGNDAGGISTYSTAGAQFGFATLWVIPIMCVLLIVVETTAGRMGAVTGKGFAALIRERFGIRLTALAMLALLIGNVCTTFSEFAGIASGMEMFGVSKYISVPLATVAVWLLVVGGSYRRVQKVFLGLSLVFITYIVAAFMAQPDWPSALEHTVVPQFVGQASFISLVIAMIGTTIAPWMMFFTQSNVVEKGLTSDDLFSQRVDSVSGTIAACLVAWFIIVTTGAVLFPQGIAIESAADAAAALAPFAGPYAKVLFAVGLVAASFLAACVLPLTTAFVICEAFGWEAGVSLKWREAPTFKGLFTFVIVFSAVVVLMPGVDLLAMMLTAQFVNGVILPVLLAFMAIIAADKRVMGGYRSGRVAKVLLWATVGVVAVLTVALFIMQLMGLA</sequence>
<dbReference type="Pfam" id="PF01566">
    <property type="entry name" value="Nramp"/>
    <property type="match status" value="1"/>
</dbReference>
<accession>A0A7W5D274</accession>
<dbReference type="GeneID" id="93356734"/>
<evidence type="ECO:0000313" key="8">
    <source>
        <dbReference type="EMBL" id="MBB3171544.1"/>
    </source>
</evidence>
<feature type="transmembrane region" description="Helical" evidence="7">
    <location>
        <begin position="392"/>
        <end position="418"/>
    </location>
</feature>
<dbReference type="InterPro" id="IPR001046">
    <property type="entry name" value="NRAMP_fam"/>
</dbReference>
<keyword evidence="3 7" id="KW-0812">Transmembrane</keyword>
<feature type="transmembrane region" description="Helical" evidence="7">
    <location>
        <begin position="343"/>
        <end position="366"/>
    </location>
</feature>
<feature type="transmembrane region" description="Helical" evidence="7">
    <location>
        <begin position="502"/>
        <end position="524"/>
    </location>
</feature>
<keyword evidence="4 7" id="KW-1133">Transmembrane helix</keyword>
<feature type="transmembrane region" description="Helical" evidence="7">
    <location>
        <begin position="153"/>
        <end position="175"/>
    </location>
</feature>
<dbReference type="PANTHER" id="PTHR11706">
    <property type="entry name" value="SOLUTE CARRIER PROTEIN FAMILY 11 MEMBER"/>
    <property type="match status" value="1"/>
</dbReference>
<feature type="transmembrane region" description="Helical" evidence="7">
    <location>
        <begin position="263"/>
        <end position="280"/>
    </location>
</feature>
<dbReference type="GO" id="GO:0034755">
    <property type="term" value="P:iron ion transmembrane transport"/>
    <property type="evidence" value="ECO:0007669"/>
    <property type="project" value="TreeGrafter"/>
</dbReference>
<dbReference type="GO" id="GO:0015086">
    <property type="term" value="F:cadmium ion transmembrane transporter activity"/>
    <property type="evidence" value="ECO:0007669"/>
    <property type="project" value="TreeGrafter"/>
</dbReference>
<evidence type="ECO:0000256" key="2">
    <source>
        <dbReference type="ARBA" id="ARBA00022448"/>
    </source>
</evidence>
<dbReference type="Proteomes" id="UP000530850">
    <property type="component" value="Unassembled WGS sequence"/>
</dbReference>
<feature type="transmembrane region" description="Helical" evidence="7">
    <location>
        <begin position="468"/>
        <end position="486"/>
    </location>
</feature>
<evidence type="ECO:0000256" key="6">
    <source>
        <dbReference type="SAM" id="MobiDB-lite"/>
    </source>
</evidence>
<protein>
    <submittedName>
        <fullName evidence="8">Mn2+/Fe2+ NRAMP family transporter</fullName>
    </submittedName>
</protein>
<dbReference type="EMBL" id="JACHYA010000004">
    <property type="protein sequence ID" value="MBB3171544.1"/>
    <property type="molecule type" value="Genomic_DNA"/>
</dbReference>
<dbReference type="PANTHER" id="PTHR11706:SF33">
    <property type="entry name" value="NATURAL RESISTANCE-ASSOCIATED MACROPHAGE PROTEIN 2"/>
    <property type="match status" value="1"/>
</dbReference>
<evidence type="ECO:0000256" key="4">
    <source>
        <dbReference type="ARBA" id="ARBA00022989"/>
    </source>
</evidence>
<evidence type="ECO:0000313" key="9">
    <source>
        <dbReference type="Proteomes" id="UP000530850"/>
    </source>
</evidence>
<comment type="subcellular location">
    <subcellularLocation>
        <location evidence="1">Membrane</location>
        <topology evidence="1">Multi-pass membrane protein</topology>
    </subcellularLocation>
</comment>
<feature type="transmembrane region" description="Helical" evidence="7">
    <location>
        <begin position="237"/>
        <end position="256"/>
    </location>
</feature>
<proteinExistence type="predicted"/>
<feature type="transmembrane region" description="Helical" evidence="7">
    <location>
        <begin position="300"/>
        <end position="322"/>
    </location>
</feature>